<accession>A0A132B6W5</accession>
<reference evidence="1 2" key="1">
    <citation type="submission" date="2015-10" db="EMBL/GenBank/DDBJ databases">
        <title>Full genome of DAOMC 229536 Phialocephala scopiformis, a fungal endophyte of spruce producing the potent anti-insectan compound rugulosin.</title>
        <authorList>
            <consortium name="DOE Joint Genome Institute"/>
            <person name="Walker A.K."/>
            <person name="Frasz S.L."/>
            <person name="Seifert K.A."/>
            <person name="Miller J.D."/>
            <person name="Mondo S.J."/>
            <person name="Labutti K."/>
            <person name="Lipzen A."/>
            <person name="Dockter R."/>
            <person name="Kennedy M."/>
            <person name="Grigoriev I.V."/>
            <person name="Spatafora J.W."/>
        </authorList>
    </citation>
    <scope>NUCLEOTIDE SEQUENCE [LARGE SCALE GENOMIC DNA]</scope>
    <source>
        <strain evidence="1 2">CBS 120377</strain>
    </source>
</reference>
<evidence type="ECO:0000313" key="2">
    <source>
        <dbReference type="Proteomes" id="UP000070700"/>
    </source>
</evidence>
<proteinExistence type="predicted"/>
<organism evidence="1 2">
    <name type="scientific">Mollisia scopiformis</name>
    <name type="common">Conifer needle endophyte fungus</name>
    <name type="synonym">Phialocephala scopiformis</name>
    <dbReference type="NCBI Taxonomy" id="149040"/>
    <lineage>
        <taxon>Eukaryota</taxon>
        <taxon>Fungi</taxon>
        <taxon>Dikarya</taxon>
        <taxon>Ascomycota</taxon>
        <taxon>Pezizomycotina</taxon>
        <taxon>Leotiomycetes</taxon>
        <taxon>Helotiales</taxon>
        <taxon>Mollisiaceae</taxon>
        <taxon>Mollisia</taxon>
    </lineage>
</organism>
<dbReference type="EMBL" id="KQ947440">
    <property type="protein sequence ID" value="KUJ07417.1"/>
    <property type="molecule type" value="Genomic_DNA"/>
</dbReference>
<protein>
    <submittedName>
        <fullName evidence="1">Uncharacterized protein</fullName>
    </submittedName>
</protein>
<dbReference type="AlphaFoldDB" id="A0A132B6W5"/>
<gene>
    <name evidence="1" type="ORF">LY89DRAFT_366521</name>
</gene>
<keyword evidence="2" id="KW-1185">Reference proteome</keyword>
<sequence length="165" mass="18167">MKVLTRKHEIAGAEIVKSIRQQLDIMSAIATQIVKDFIADIREEASAGVVALETTAVAGDKHCPDGSFTFRLAEFPSVVIEVVHSQLFKDLRKIAESYILGSKGETRVVLGLDITYKGTKKAPSKRGMVSTWVSNGQGQDVDHPHVVEYGIKKKVSYATQTVYLY</sequence>
<dbReference type="GeneID" id="28816754"/>
<evidence type="ECO:0000313" key="1">
    <source>
        <dbReference type="EMBL" id="KUJ07417.1"/>
    </source>
</evidence>
<dbReference type="InParanoid" id="A0A132B6W5"/>
<name>A0A132B6W5_MOLSC</name>
<dbReference type="KEGG" id="psco:LY89DRAFT_366521"/>
<dbReference type="OrthoDB" id="3485856at2759"/>
<dbReference type="RefSeq" id="XP_018061772.1">
    <property type="nucleotide sequence ID" value="XM_018207028.1"/>
</dbReference>
<dbReference type="Proteomes" id="UP000070700">
    <property type="component" value="Unassembled WGS sequence"/>
</dbReference>